<accession>W6U8V2</accession>
<dbReference type="AlphaFoldDB" id="W6U8V2"/>
<dbReference type="STRING" id="6210.W6U8V2"/>
<organism evidence="2 3">
    <name type="scientific">Echinococcus granulosus</name>
    <name type="common">Hydatid tapeworm</name>
    <dbReference type="NCBI Taxonomy" id="6210"/>
    <lineage>
        <taxon>Eukaryota</taxon>
        <taxon>Metazoa</taxon>
        <taxon>Spiralia</taxon>
        <taxon>Lophotrochozoa</taxon>
        <taxon>Platyhelminthes</taxon>
        <taxon>Cestoda</taxon>
        <taxon>Eucestoda</taxon>
        <taxon>Cyclophyllidea</taxon>
        <taxon>Taeniidae</taxon>
        <taxon>Echinococcus</taxon>
        <taxon>Echinococcus granulosus group</taxon>
    </lineage>
</organism>
<name>W6U8V2_ECHGR</name>
<dbReference type="CTD" id="36343937"/>
<dbReference type="GeneID" id="36343937"/>
<dbReference type="Proteomes" id="UP000019149">
    <property type="component" value="Unassembled WGS sequence"/>
</dbReference>
<feature type="compositionally biased region" description="Polar residues" evidence="1">
    <location>
        <begin position="255"/>
        <end position="266"/>
    </location>
</feature>
<dbReference type="KEGG" id="egl:EGR_08222"/>
<sequence length="266" mass="29018">MVVRSSIKVSECPNITQPVVPHRYCSRPRLGAYTSSVSGGLSRGVLRNWPNCSNFNESPPVKVADEQLSRQRSVTCKPKPGSSAGHSSIFNDPGEWYSHIPAVDPLLPLRPDFVISIEVYCLQAGSSGGVGSGGTSTDSYQCLGLQTSKKKKYNVPQAKEDIDLSADKITLIGSTPMPTKSKAFELPPDCFAEITKENLIILGDMNADCGYLSKWVRGELLLTADCRYKWLIRDEMDTTVANNVPGSSAHGAQIKDSNQKMSRYDI</sequence>
<keyword evidence="3" id="KW-1185">Reference proteome</keyword>
<evidence type="ECO:0000313" key="2">
    <source>
        <dbReference type="EMBL" id="EUB56916.1"/>
    </source>
</evidence>
<protein>
    <submittedName>
        <fullName evidence="2">Deoxyribonuclease 1 related</fullName>
    </submittedName>
</protein>
<gene>
    <name evidence="2" type="ORF">EGR_08222</name>
</gene>
<feature type="region of interest" description="Disordered" evidence="1">
    <location>
        <begin position="243"/>
        <end position="266"/>
    </location>
</feature>
<evidence type="ECO:0000256" key="1">
    <source>
        <dbReference type="SAM" id="MobiDB-lite"/>
    </source>
</evidence>
<comment type="caution">
    <text evidence="2">The sequence shown here is derived from an EMBL/GenBank/DDBJ whole genome shotgun (WGS) entry which is preliminary data.</text>
</comment>
<dbReference type="EMBL" id="APAU02000099">
    <property type="protein sequence ID" value="EUB56916.1"/>
    <property type="molecule type" value="Genomic_DNA"/>
</dbReference>
<proteinExistence type="predicted"/>
<reference evidence="2 3" key="1">
    <citation type="journal article" date="2013" name="Nat. Genet.">
        <title>The genome of the hydatid tapeworm Echinococcus granulosus.</title>
        <authorList>
            <person name="Zheng H."/>
            <person name="Zhang W."/>
            <person name="Zhang L."/>
            <person name="Zhang Z."/>
            <person name="Li J."/>
            <person name="Lu G."/>
            <person name="Zhu Y."/>
            <person name="Wang Y."/>
            <person name="Huang Y."/>
            <person name="Liu J."/>
            <person name="Kang H."/>
            <person name="Chen J."/>
            <person name="Wang L."/>
            <person name="Chen A."/>
            <person name="Yu S."/>
            <person name="Gao Z."/>
            <person name="Jin L."/>
            <person name="Gu W."/>
            <person name="Wang Z."/>
            <person name="Zhao L."/>
            <person name="Shi B."/>
            <person name="Wen H."/>
            <person name="Lin R."/>
            <person name="Jones M.K."/>
            <person name="Brejova B."/>
            <person name="Vinar T."/>
            <person name="Zhao G."/>
            <person name="McManus D.P."/>
            <person name="Chen Z."/>
            <person name="Zhou Y."/>
            <person name="Wang S."/>
        </authorList>
    </citation>
    <scope>NUCLEOTIDE SEQUENCE [LARGE SCALE GENOMIC DNA]</scope>
</reference>
<dbReference type="InterPro" id="IPR036691">
    <property type="entry name" value="Endo/exonu/phosph_ase_sf"/>
</dbReference>
<dbReference type="OrthoDB" id="10061407at2759"/>
<dbReference type="RefSeq" id="XP_024348112.1">
    <property type="nucleotide sequence ID" value="XM_024497471.1"/>
</dbReference>
<dbReference type="Gene3D" id="3.60.10.10">
    <property type="entry name" value="Endonuclease/exonuclease/phosphatase"/>
    <property type="match status" value="1"/>
</dbReference>
<evidence type="ECO:0000313" key="3">
    <source>
        <dbReference type="Proteomes" id="UP000019149"/>
    </source>
</evidence>